<dbReference type="Pfam" id="PF13855">
    <property type="entry name" value="LRR_8"/>
    <property type="match status" value="2"/>
</dbReference>
<reference evidence="6" key="4">
    <citation type="submission" date="2025-09" db="UniProtKB">
        <authorList>
            <consortium name="Ensembl"/>
        </authorList>
    </citation>
    <scope>IDENTIFICATION</scope>
</reference>
<reference evidence="6" key="3">
    <citation type="submission" date="2025-08" db="UniProtKB">
        <authorList>
            <consortium name="Ensembl"/>
        </authorList>
    </citation>
    <scope>IDENTIFICATION</scope>
</reference>
<keyword evidence="7" id="KW-1185">Reference proteome</keyword>
<evidence type="ECO:0000256" key="2">
    <source>
        <dbReference type="ARBA" id="ARBA00022729"/>
    </source>
</evidence>
<accession>A0A3P8ZTZ3</accession>
<reference evidence="7" key="1">
    <citation type="journal article" date="2014" name="PLoS ONE">
        <title>The genome and linkage map of the northern pike (Esox lucius): conserved synteny revealed between the salmonid sister group and the Neoteleostei.</title>
        <authorList>
            <person name="Rondeau E.B."/>
            <person name="Minkley D.R."/>
            <person name="Leong J.S."/>
            <person name="Messmer A.M."/>
            <person name="Jantzen J.R."/>
            <person name="von Schalburg K.R."/>
            <person name="Lemon C."/>
            <person name="Bird N.H."/>
            <person name="Koop B.F."/>
        </authorList>
    </citation>
    <scope>NUCLEOTIDE SEQUENCE</scope>
</reference>
<feature type="domain" description="LRRCT" evidence="5">
    <location>
        <begin position="421"/>
        <end position="472"/>
    </location>
</feature>
<feature type="region of interest" description="Disordered" evidence="4">
    <location>
        <begin position="285"/>
        <end position="306"/>
    </location>
</feature>
<dbReference type="SUPFAM" id="SSF52058">
    <property type="entry name" value="L domain-like"/>
    <property type="match status" value="1"/>
</dbReference>
<sequence length="529" mass="59683">MSVAHGCTQAARSQPERQAGQGLEAGQGLATSEVAEAGGNPKYKPSITGQRARHAGQTRAQVKNRETRQSLSLPRAVTSFPDASSYPRPSHQSVEPRKGDRGWDQNRSGRARGKGRANAVRRQTSDCKEYIDASEKFLDCQDRQLTGVQQHWPEDIEHLQLGRNKIQVLRDNTFSRFKNLISLDLQQNEISQLEEEAFAGLTQLTTLLLQHNNIKTASEEHLLPLPRLQHLRLYDNPWDCSCKLESLVRTLQVPSNRNLGNYAKCSWPEALRGEKLKKVRVERVCPGGHLPGQKPPEGPGRLPKPPPNVNSVCHTYMFPKPMLDCKSKELKNIPSDLPSDIVKMDLSRNSITHLRPNEFVAARDLKLLNLSSNSLDQIATAAFAGLLYLQELDLSNNSLHYFPYGVLEDLYFLRKMNLGDNPWVCDYNIHYLIYWLKHHPGVAYTGLVCAEPPEFRGWQVENYVKTYNGECPKDKERQPGTADSGTDQNETGAGMDTAEELVTQVDEEELLPRPLRDPRPKKYDVIRLS</sequence>
<evidence type="ECO:0000259" key="5">
    <source>
        <dbReference type="SMART" id="SM00082"/>
    </source>
</evidence>
<reference evidence="6" key="2">
    <citation type="submission" date="2020-02" db="EMBL/GenBank/DDBJ databases">
        <title>Esox lucius (northern pike) genome, fEsoLuc1, primary haplotype.</title>
        <authorList>
            <person name="Myers G."/>
            <person name="Karagic N."/>
            <person name="Meyer A."/>
            <person name="Pippel M."/>
            <person name="Reichard M."/>
            <person name="Winkler S."/>
            <person name="Tracey A."/>
            <person name="Sims Y."/>
            <person name="Howe K."/>
            <person name="Rhie A."/>
            <person name="Formenti G."/>
            <person name="Durbin R."/>
            <person name="Fedrigo O."/>
            <person name="Jarvis E.D."/>
        </authorList>
    </citation>
    <scope>NUCLEOTIDE SEQUENCE [LARGE SCALE GENOMIC DNA]</scope>
</reference>
<feature type="compositionally biased region" description="Basic and acidic residues" evidence="4">
    <location>
        <begin position="94"/>
        <end position="104"/>
    </location>
</feature>
<keyword evidence="3" id="KW-0677">Repeat</keyword>
<proteinExistence type="predicted"/>
<dbReference type="Ensembl" id="ENSELUT00000003361.3">
    <property type="protein sequence ID" value="ENSELUP00000032375.2"/>
    <property type="gene ID" value="ENSELUG00000010262.3"/>
</dbReference>
<gene>
    <name evidence="6" type="primary">LRRC17</name>
</gene>
<feature type="domain" description="LRRCT" evidence="5">
    <location>
        <begin position="236"/>
        <end position="286"/>
    </location>
</feature>
<feature type="region of interest" description="Disordered" evidence="4">
    <location>
        <begin position="1"/>
        <end position="123"/>
    </location>
</feature>
<keyword evidence="2" id="KW-0732">Signal</keyword>
<organism evidence="6 7">
    <name type="scientific">Esox lucius</name>
    <name type="common">Northern pike</name>
    <dbReference type="NCBI Taxonomy" id="8010"/>
    <lineage>
        <taxon>Eukaryota</taxon>
        <taxon>Metazoa</taxon>
        <taxon>Chordata</taxon>
        <taxon>Craniata</taxon>
        <taxon>Vertebrata</taxon>
        <taxon>Euteleostomi</taxon>
        <taxon>Actinopterygii</taxon>
        <taxon>Neopterygii</taxon>
        <taxon>Teleostei</taxon>
        <taxon>Protacanthopterygii</taxon>
        <taxon>Esociformes</taxon>
        <taxon>Esocidae</taxon>
        <taxon>Esox</taxon>
    </lineage>
</organism>
<evidence type="ECO:0000256" key="1">
    <source>
        <dbReference type="ARBA" id="ARBA00022614"/>
    </source>
</evidence>
<dbReference type="AlphaFoldDB" id="A0A3P8ZTZ3"/>
<feature type="compositionally biased region" description="Polar residues" evidence="4">
    <location>
        <begin position="481"/>
        <end position="491"/>
    </location>
</feature>
<dbReference type="PANTHER" id="PTHR24369">
    <property type="entry name" value="ANTIGEN BSP, PUTATIVE-RELATED"/>
    <property type="match status" value="1"/>
</dbReference>
<feature type="compositionally biased region" description="Low complexity" evidence="4">
    <location>
        <begin position="18"/>
        <end position="30"/>
    </location>
</feature>
<feature type="compositionally biased region" description="Basic and acidic residues" evidence="4">
    <location>
        <begin position="510"/>
        <end position="529"/>
    </location>
</feature>
<evidence type="ECO:0000313" key="6">
    <source>
        <dbReference type="Ensembl" id="ENSELUP00000032375.2"/>
    </source>
</evidence>
<dbReference type="GeneTree" id="ENSGT00940000156400"/>
<dbReference type="PROSITE" id="PS51450">
    <property type="entry name" value="LRR"/>
    <property type="match status" value="2"/>
</dbReference>
<keyword evidence="1" id="KW-0433">Leucine-rich repeat</keyword>
<dbReference type="InterPro" id="IPR003591">
    <property type="entry name" value="Leu-rich_rpt_typical-subtyp"/>
</dbReference>
<evidence type="ECO:0000256" key="3">
    <source>
        <dbReference type="ARBA" id="ARBA00022737"/>
    </source>
</evidence>
<dbReference type="InterPro" id="IPR050541">
    <property type="entry name" value="LRR_TM_domain-containing"/>
</dbReference>
<dbReference type="InterPro" id="IPR032675">
    <property type="entry name" value="LRR_dom_sf"/>
</dbReference>
<feature type="region of interest" description="Disordered" evidence="4">
    <location>
        <begin position="470"/>
        <end position="529"/>
    </location>
</feature>
<dbReference type="InterPro" id="IPR001611">
    <property type="entry name" value="Leu-rich_rpt"/>
</dbReference>
<dbReference type="PANTHER" id="PTHR24369:SF213">
    <property type="entry name" value="INSULIN LIKE GROWTH FACTOR BINDING PROTEIN ACID LABILE SUBUNIT"/>
    <property type="match status" value="1"/>
</dbReference>
<dbReference type="InterPro" id="IPR000483">
    <property type="entry name" value="Cys-rich_flank_reg_C"/>
</dbReference>
<dbReference type="SMART" id="SM00369">
    <property type="entry name" value="LRR_TYP"/>
    <property type="match status" value="6"/>
</dbReference>
<protein>
    <recommendedName>
        <fullName evidence="5">LRRCT domain-containing protein</fullName>
    </recommendedName>
</protein>
<name>A0A3P8ZTZ3_ESOLU</name>
<dbReference type="GO" id="GO:0005886">
    <property type="term" value="C:plasma membrane"/>
    <property type="evidence" value="ECO:0007669"/>
    <property type="project" value="TreeGrafter"/>
</dbReference>
<dbReference type="Gene3D" id="3.80.10.10">
    <property type="entry name" value="Ribonuclease Inhibitor"/>
    <property type="match status" value="2"/>
</dbReference>
<dbReference type="SMART" id="SM00082">
    <property type="entry name" value="LRRCT"/>
    <property type="match status" value="2"/>
</dbReference>
<evidence type="ECO:0000313" key="7">
    <source>
        <dbReference type="Proteomes" id="UP000265140"/>
    </source>
</evidence>
<dbReference type="Bgee" id="ENSELUG00000010262">
    <property type="expression patterns" value="Expressed in ovary and 14 other cell types or tissues"/>
</dbReference>
<feature type="compositionally biased region" description="Pro residues" evidence="4">
    <location>
        <begin position="293"/>
        <end position="306"/>
    </location>
</feature>
<dbReference type="Proteomes" id="UP000265140">
    <property type="component" value="Chromosome 18"/>
</dbReference>
<evidence type="ECO:0000256" key="4">
    <source>
        <dbReference type="SAM" id="MobiDB-lite"/>
    </source>
</evidence>